<evidence type="ECO:0000259" key="4">
    <source>
        <dbReference type="Pfam" id="PF25062"/>
    </source>
</evidence>
<dbReference type="SMART" id="SM00028">
    <property type="entry name" value="TPR"/>
    <property type="match status" value="8"/>
</dbReference>
<evidence type="ECO:0000259" key="5">
    <source>
        <dbReference type="Pfam" id="PF25063"/>
    </source>
</evidence>
<dbReference type="GO" id="GO:0030991">
    <property type="term" value="C:intraciliary transport particle A"/>
    <property type="evidence" value="ECO:0007669"/>
    <property type="project" value="TreeGrafter"/>
</dbReference>
<dbReference type="InterPro" id="IPR040364">
    <property type="entry name" value="TTC21A/TTC21B"/>
</dbReference>
<proteinExistence type="inferred from homology"/>
<feature type="domain" description="Tetratricopeptide repeat protein 21A/21B second ARM" evidence="3">
    <location>
        <begin position="262"/>
        <end position="417"/>
    </location>
</feature>
<evidence type="ECO:0000256" key="1">
    <source>
        <dbReference type="ARBA" id="ARBA00010935"/>
    </source>
</evidence>
<feature type="domain" description="Tetratricopeptide repeat protein 21A/21B N-terminal ARM repeat" evidence="4">
    <location>
        <begin position="8"/>
        <end position="222"/>
    </location>
</feature>
<dbReference type="Pfam" id="PF25058">
    <property type="entry name" value="ARM_TT21"/>
    <property type="match status" value="1"/>
</dbReference>
<dbReference type="SUPFAM" id="SSF81901">
    <property type="entry name" value="HCP-like"/>
    <property type="match status" value="1"/>
</dbReference>
<dbReference type="Pfam" id="PF25064">
    <property type="entry name" value="ARM_TT21_5th"/>
    <property type="match status" value="1"/>
</dbReference>
<dbReference type="InterPro" id="IPR056834">
    <property type="entry name" value="ARM_TT21_C"/>
</dbReference>
<protein>
    <submittedName>
        <fullName evidence="7">TPR Domain containing protein</fullName>
    </submittedName>
</protein>
<dbReference type="GO" id="GO:0061512">
    <property type="term" value="P:protein localization to cilium"/>
    <property type="evidence" value="ECO:0007669"/>
    <property type="project" value="TreeGrafter"/>
</dbReference>
<dbReference type="InterPro" id="IPR019734">
    <property type="entry name" value="TPR_rpt"/>
</dbReference>
<comment type="caution">
    <text evidence="7">The sequence shown here is derived from an EMBL/GenBank/DDBJ whole genome shotgun (WGS) entry which is preliminary data.</text>
</comment>
<gene>
    <name evidence="7" type="ORF">TRFO_37913</name>
</gene>
<feature type="repeat" description="TPR" evidence="2">
    <location>
        <begin position="738"/>
        <end position="771"/>
    </location>
</feature>
<sequence>MECYHERIFYYWRHGFYGHVTLISEEALKIQKNDIFLILWHALSLAVVGQTEEALAEINQIYSRGDLSFLSLVARFYVNKYDKNIDIGSHQKLFNKMQNEAKNLSSFACEFSSQISLMFGDIELAEKIIQNSEESVYTTIISGWIELVKCNYEKANKIFEKILNDTSHSFNLLALYGKTIYCSATKKYSEATQIQARILSKYNFPEIILEKGRVYSMMKKWQIAEDIVMEVKKKLPSPLEIYIFSIFNAFFRNGNIPKASKALDRIIKYVNKYEPLNFKLCARLSHAIGTVCCRNIEILDKSINLASLAVDISPENSYCLSVLGFHQIQMHNYILGQNSLYEALRYDPTNEFAVVNLMKLYEETNKVTLLEDQLELYNKLSDPNLSISTYSVKLNRLSYMNNYRMISYLVERLDEQVTTFVDDDLLCETSKNMNNKFYVQNNSELPYEKFLDFIIGLHVETVYDALDEILFHDQAVFIVFHEKVKERMKKILQDLYKVMPGHVPLYFYMAYFYFHQQRYYESLNMLQSILISLWQYRFPYCLMMISALHSLLGESELSIQYLEEFLSLNSPIKHTIEFQLLIALVADDRKENHSILTYQNIKNNIERTNDKNSIINNRIEYLFTLFSQGQHSLPHVLQFIDICIQRKEYSKAIYLLRSIAQTVSSPTEKGLLIIRQAKIMAGRGNLSRASELLNGLQQHSKFRDIAVLAQAEIYLQINSDTEKYIHCLENYASLKPSPYHFEMLGDAYSKLCKFNEAAKSYRNAININSPDPEIVQKCGHCLIAAHRFDDTVSLIVKIAAFLKNNTHTLLYLIEILVKMKRYSEALQCLNSSARTFQAANVVFYAQYLGLKGLVSWKNKNTADATQCFIQSVEIFESVVTNCPPNTYITLLREKVSKLCVTAGGLFDSTQMRDKSLEFYTKGFDLNPTNPSALYALVNFYKQRFDIKKCIGLCEKFLSIDPYNETAVLLITSLETQDLKISISYLKTLLSVHPHFHRVIVRLIEVCARAGRLRQVKPHLAADNQPGMIFSRGLFMNYCGYPNHAKSCFEKIMNDRKWGQAAKLHMFSLYVNPERKYIWEETSSLSNPEDFVKAEELINQISDLSDFDKEMMKAEIEKCKNTDESIDNAAISYSNLININSSYTNTNLTLPAIVGLASCRIRQNRLSEANKLIGKILQLKPFHETYSYFEEAYLMKAKAMLNDKSYQAAQHYIFLALDLNLSCKRGWAMYAEAHLQNHMYAEAANAFFHCWTLSGKLDIDIGYQYAIASIKAKKPEDSLQMCREIMKINPCYKDLKEKVIVPSFQMLKP</sequence>
<accession>A0A1J4JB98</accession>
<dbReference type="VEuPathDB" id="TrichDB:TRFO_37913"/>
<dbReference type="Pfam" id="PF25062">
    <property type="entry name" value="ARM_TT21_N"/>
    <property type="match status" value="1"/>
</dbReference>
<feature type="domain" description="Tetratricopeptide repeat protein 21A/21B fifth ARM repeats" evidence="6">
    <location>
        <begin position="973"/>
        <end position="1069"/>
    </location>
</feature>
<evidence type="ECO:0000313" key="7">
    <source>
        <dbReference type="EMBL" id="OHS95945.1"/>
    </source>
</evidence>
<evidence type="ECO:0000259" key="3">
    <source>
        <dbReference type="Pfam" id="PF25060"/>
    </source>
</evidence>
<dbReference type="PANTHER" id="PTHR14699">
    <property type="entry name" value="STI2 PROTEIN-RELATED"/>
    <property type="match status" value="1"/>
</dbReference>
<dbReference type="GeneID" id="94846418"/>
<feature type="domain" description="Tetratricopeptide repeat protein 21A/21B C-terminal ARM" evidence="5">
    <location>
        <begin position="1093"/>
        <end position="1299"/>
    </location>
</feature>
<dbReference type="RefSeq" id="XP_068349082.1">
    <property type="nucleotide sequence ID" value="XM_068511714.1"/>
</dbReference>
<evidence type="ECO:0000256" key="2">
    <source>
        <dbReference type="PROSITE-ProRule" id="PRU00339"/>
    </source>
</evidence>
<dbReference type="InterPro" id="IPR056835">
    <property type="entry name" value="ARM_TT21_5th"/>
</dbReference>
<dbReference type="Pfam" id="PF25060">
    <property type="entry name" value="ARM_TT21_2nd"/>
    <property type="match status" value="1"/>
</dbReference>
<dbReference type="PROSITE" id="PS50005">
    <property type="entry name" value="TPR"/>
    <property type="match status" value="1"/>
</dbReference>
<dbReference type="OrthoDB" id="10259630at2759"/>
<keyword evidence="2" id="KW-0802">TPR repeat</keyword>
<comment type="similarity">
    <text evidence="1">Belongs to the TTC21 family.</text>
</comment>
<dbReference type="InterPro" id="IPR056833">
    <property type="entry name" value="ARM_TT21_N"/>
</dbReference>
<dbReference type="GO" id="GO:0005929">
    <property type="term" value="C:cilium"/>
    <property type="evidence" value="ECO:0007669"/>
    <property type="project" value="GOC"/>
</dbReference>
<organism evidence="7 8">
    <name type="scientific">Tritrichomonas foetus</name>
    <dbReference type="NCBI Taxonomy" id="1144522"/>
    <lineage>
        <taxon>Eukaryota</taxon>
        <taxon>Metamonada</taxon>
        <taxon>Parabasalia</taxon>
        <taxon>Tritrichomonadida</taxon>
        <taxon>Tritrichomonadidae</taxon>
        <taxon>Tritrichomonas</taxon>
    </lineage>
</organism>
<dbReference type="SUPFAM" id="SSF48452">
    <property type="entry name" value="TPR-like"/>
    <property type="match status" value="3"/>
</dbReference>
<evidence type="ECO:0000259" key="6">
    <source>
        <dbReference type="Pfam" id="PF25064"/>
    </source>
</evidence>
<dbReference type="GO" id="GO:0035721">
    <property type="term" value="P:intraciliary retrograde transport"/>
    <property type="evidence" value="ECO:0007669"/>
    <property type="project" value="TreeGrafter"/>
</dbReference>
<reference evidence="7" key="1">
    <citation type="submission" date="2016-10" db="EMBL/GenBank/DDBJ databases">
        <authorList>
            <person name="Benchimol M."/>
            <person name="Almeida L.G."/>
            <person name="Vasconcelos A.T."/>
            <person name="Perreira-Neves A."/>
            <person name="Rosa I.A."/>
            <person name="Tasca T."/>
            <person name="Bogo M.R."/>
            <person name="de Souza W."/>
        </authorList>
    </citation>
    <scope>NUCLEOTIDE SEQUENCE [LARGE SCALE GENOMIC DNA]</scope>
    <source>
        <strain evidence="7">K</strain>
    </source>
</reference>
<dbReference type="EMBL" id="MLAK01001210">
    <property type="protein sequence ID" value="OHS95945.1"/>
    <property type="molecule type" value="Genomic_DNA"/>
</dbReference>
<dbReference type="PANTHER" id="PTHR14699:SF0">
    <property type="entry name" value="TETRATRICOPEPTIDE REPEAT PROTEIN 21 HOMOLOG"/>
    <property type="match status" value="1"/>
</dbReference>
<keyword evidence="8" id="KW-1185">Reference proteome</keyword>
<dbReference type="InterPro" id="IPR011990">
    <property type="entry name" value="TPR-like_helical_dom_sf"/>
</dbReference>
<dbReference type="Proteomes" id="UP000179807">
    <property type="component" value="Unassembled WGS sequence"/>
</dbReference>
<evidence type="ECO:0000313" key="8">
    <source>
        <dbReference type="Proteomes" id="UP000179807"/>
    </source>
</evidence>
<dbReference type="Gene3D" id="1.25.40.10">
    <property type="entry name" value="Tetratricopeptide repeat domain"/>
    <property type="match status" value="4"/>
</dbReference>
<dbReference type="InterPro" id="IPR056832">
    <property type="entry name" value="ARM_TT21_2nd"/>
</dbReference>
<name>A0A1J4JB98_9EUKA</name>
<dbReference type="Pfam" id="PF25063">
    <property type="entry name" value="ARM_TT21_C"/>
    <property type="match status" value="1"/>
</dbReference>